<protein>
    <submittedName>
        <fullName evidence="1">Uncharacterized protein</fullName>
    </submittedName>
</protein>
<dbReference type="Proteomes" id="UP000305202">
    <property type="component" value="Unassembled WGS sequence"/>
</dbReference>
<dbReference type="EMBL" id="SZPQ01000002">
    <property type="protein sequence ID" value="TKI08370.1"/>
    <property type="molecule type" value="Genomic_DNA"/>
</dbReference>
<sequence>MPAGLIATVLLLSACSSTYKGIECRGEIKRLSGQPLGETQALIIDHFSSFTVTTAGQTVNSGMLHSADRTQYIPSAMTREGFLAQRLSDKRFSIVDAAGDRWTTYTCP</sequence>
<comment type="caution">
    <text evidence="1">The sequence shown here is derived from an EMBL/GenBank/DDBJ whole genome shotgun (WGS) entry which is preliminary data.</text>
</comment>
<evidence type="ECO:0000313" key="2">
    <source>
        <dbReference type="Proteomes" id="UP000305202"/>
    </source>
</evidence>
<gene>
    <name evidence="1" type="ORF">FCN80_04075</name>
</gene>
<evidence type="ECO:0000313" key="1">
    <source>
        <dbReference type="EMBL" id="TKI08370.1"/>
    </source>
</evidence>
<reference evidence="1 2" key="1">
    <citation type="submission" date="2019-04" db="EMBL/GenBank/DDBJ databases">
        <authorList>
            <person name="Li M."/>
            <person name="Gao C."/>
        </authorList>
    </citation>
    <scope>NUCLEOTIDE SEQUENCE [LARGE SCALE GENOMIC DNA]</scope>
    <source>
        <strain evidence="1 2">BGMRC 2031</strain>
    </source>
</reference>
<accession>A0ABY2SQW7</accession>
<keyword evidence="2" id="KW-1185">Reference proteome</keyword>
<proteinExistence type="predicted"/>
<organism evidence="1 2">
    <name type="scientific">Martelella alba</name>
    <dbReference type="NCBI Taxonomy" id="2590451"/>
    <lineage>
        <taxon>Bacteria</taxon>
        <taxon>Pseudomonadati</taxon>
        <taxon>Pseudomonadota</taxon>
        <taxon>Alphaproteobacteria</taxon>
        <taxon>Hyphomicrobiales</taxon>
        <taxon>Aurantimonadaceae</taxon>
        <taxon>Martelella</taxon>
    </lineage>
</organism>
<name>A0ABY2SQW7_9HYPH</name>